<feature type="compositionally biased region" description="Polar residues" evidence="1">
    <location>
        <begin position="543"/>
        <end position="557"/>
    </location>
</feature>
<accession>A0ABD0LJ74</accession>
<feature type="compositionally biased region" description="Polar residues" evidence="1">
    <location>
        <begin position="349"/>
        <end position="371"/>
    </location>
</feature>
<feature type="compositionally biased region" description="Polar residues" evidence="1">
    <location>
        <begin position="462"/>
        <end position="500"/>
    </location>
</feature>
<dbReference type="Proteomes" id="UP001519460">
    <property type="component" value="Unassembled WGS sequence"/>
</dbReference>
<feature type="non-terminal residue" evidence="2">
    <location>
        <position position="557"/>
    </location>
</feature>
<feature type="compositionally biased region" description="Basic and acidic residues" evidence="1">
    <location>
        <begin position="279"/>
        <end position="288"/>
    </location>
</feature>
<feature type="compositionally biased region" description="Low complexity" evidence="1">
    <location>
        <begin position="449"/>
        <end position="461"/>
    </location>
</feature>
<feature type="compositionally biased region" description="Polar residues" evidence="1">
    <location>
        <begin position="237"/>
        <end position="258"/>
    </location>
</feature>
<evidence type="ECO:0000256" key="1">
    <source>
        <dbReference type="SAM" id="MobiDB-lite"/>
    </source>
</evidence>
<evidence type="ECO:0000313" key="3">
    <source>
        <dbReference type="Proteomes" id="UP001519460"/>
    </source>
</evidence>
<evidence type="ECO:0000313" key="2">
    <source>
        <dbReference type="EMBL" id="KAK7499341.1"/>
    </source>
</evidence>
<feature type="compositionally biased region" description="Low complexity" evidence="1">
    <location>
        <begin position="501"/>
        <end position="516"/>
    </location>
</feature>
<gene>
    <name evidence="2" type="ORF">BaRGS_00009316</name>
</gene>
<comment type="caution">
    <text evidence="2">The sequence shown here is derived from an EMBL/GenBank/DDBJ whole genome shotgun (WGS) entry which is preliminary data.</text>
</comment>
<feature type="region of interest" description="Disordered" evidence="1">
    <location>
        <begin position="1"/>
        <end position="31"/>
    </location>
</feature>
<proteinExistence type="predicted"/>
<protein>
    <submittedName>
        <fullName evidence="2">Uncharacterized protein</fullName>
    </submittedName>
</protein>
<feature type="compositionally biased region" description="Polar residues" evidence="1">
    <location>
        <begin position="309"/>
        <end position="333"/>
    </location>
</feature>
<organism evidence="2 3">
    <name type="scientific">Batillaria attramentaria</name>
    <dbReference type="NCBI Taxonomy" id="370345"/>
    <lineage>
        <taxon>Eukaryota</taxon>
        <taxon>Metazoa</taxon>
        <taxon>Spiralia</taxon>
        <taxon>Lophotrochozoa</taxon>
        <taxon>Mollusca</taxon>
        <taxon>Gastropoda</taxon>
        <taxon>Caenogastropoda</taxon>
        <taxon>Sorbeoconcha</taxon>
        <taxon>Cerithioidea</taxon>
        <taxon>Batillariidae</taxon>
        <taxon>Batillaria</taxon>
    </lineage>
</organism>
<feature type="compositionally biased region" description="Low complexity" evidence="1">
    <location>
        <begin position="289"/>
        <end position="300"/>
    </location>
</feature>
<dbReference type="AlphaFoldDB" id="A0ABD0LJ74"/>
<sequence>MDRRYQTYDDYFRQPNAGGAPGQPGGGAPYDMDQVTQLAARALQTVKASMGLGAQADMGEHQQMGHGMGGNTQMGYGMGEGNPQFGYGMGNQINLEEGYSGAPRMGTGMEGYNTGVGSTQGVGSASRMDSYQPAQEKYFPGSAQGRAGLQNHPGDQYYHGMKDYEGSGQSWQARPMPGGRGNGGDQRGAARGPTQQHPSSVGRPGRGQARDQPLIKGPGYSSGRDQHAARGPAGIQKPNQTPSRPNQPTSRPNQSSEKMQTKEEPQSLNRGPSQSQNKDSSDKKKTDVKQPLLPSPTSTSKPANEPTKSHSQSTGLKDQPQTSGSTQLQSKDQTPVPGQVNAPKGKASTDPSPSQSTGPKGQSQTSGSAQLPSKEQSQPKTSSPSQSPKMASGQLPNANQQQPKAASNERPQEAGKQAQSPSRGILKKEPGSQAKDSGKPSSETPVSGTSSNNTSSTAASTMGQQPNKGPQQLQSKTADSKTPQSSSAPSTKQQGLSLQNPKPQSSGSGPSQQQGKETGASKPPQQPGQVASGGSERLPDISARTNTNNNAGQKTET</sequence>
<feature type="region of interest" description="Disordered" evidence="1">
    <location>
        <begin position="138"/>
        <end position="557"/>
    </location>
</feature>
<feature type="compositionally biased region" description="Polar residues" evidence="1">
    <location>
        <begin position="439"/>
        <end position="448"/>
    </location>
</feature>
<name>A0ABD0LJ74_9CAEN</name>
<reference evidence="2 3" key="1">
    <citation type="journal article" date="2023" name="Sci. Data">
        <title>Genome assembly of the Korean intertidal mud-creeper Batillaria attramentaria.</title>
        <authorList>
            <person name="Patra A.K."/>
            <person name="Ho P.T."/>
            <person name="Jun S."/>
            <person name="Lee S.J."/>
            <person name="Kim Y."/>
            <person name="Won Y.J."/>
        </authorList>
    </citation>
    <scope>NUCLEOTIDE SEQUENCE [LARGE SCALE GENOMIC DNA]</scope>
    <source>
        <strain evidence="2">Wonlab-2016</strain>
    </source>
</reference>
<dbReference type="EMBL" id="JACVVK020000044">
    <property type="protein sequence ID" value="KAK7499341.1"/>
    <property type="molecule type" value="Genomic_DNA"/>
</dbReference>
<feature type="compositionally biased region" description="Basic and acidic residues" evidence="1">
    <location>
        <begin position="1"/>
        <end position="12"/>
    </location>
</feature>
<feature type="compositionally biased region" description="Low complexity" evidence="1">
    <location>
        <begin position="372"/>
        <end position="389"/>
    </location>
</feature>
<feature type="compositionally biased region" description="Polar residues" evidence="1">
    <location>
        <begin position="394"/>
        <end position="405"/>
    </location>
</feature>
<keyword evidence="3" id="KW-1185">Reference proteome</keyword>
<feature type="compositionally biased region" description="Gly residues" evidence="1">
    <location>
        <begin position="19"/>
        <end position="28"/>
    </location>
</feature>